<evidence type="ECO:0000313" key="5">
    <source>
        <dbReference type="Proteomes" id="UP000265955"/>
    </source>
</evidence>
<dbReference type="Proteomes" id="UP000265955">
    <property type="component" value="Unassembled WGS sequence"/>
</dbReference>
<evidence type="ECO:0000313" key="4">
    <source>
        <dbReference type="EMBL" id="RJF95296.1"/>
    </source>
</evidence>
<evidence type="ECO:0000256" key="1">
    <source>
        <dbReference type="ARBA" id="ARBA00038283"/>
    </source>
</evidence>
<organism evidence="4 5">
    <name type="scientific">Noviherbaspirillum saxi</name>
    <dbReference type="NCBI Taxonomy" id="2320863"/>
    <lineage>
        <taxon>Bacteria</taxon>
        <taxon>Pseudomonadati</taxon>
        <taxon>Pseudomonadota</taxon>
        <taxon>Betaproteobacteria</taxon>
        <taxon>Burkholderiales</taxon>
        <taxon>Oxalobacteraceae</taxon>
        <taxon>Noviherbaspirillum</taxon>
    </lineage>
</organism>
<dbReference type="GO" id="GO:0003887">
    <property type="term" value="F:DNA-directed DNA polymerase activity"/>
    <property type="evidence" value="ECO:0007669"/>
    <property type="project" value="InterPro"/>
</dbReference>
<dbReference type="EMBL" id="QYUO01000002">
    <property type="protein sequence ID" value="RJF95296.1"/>
    <property type="molecule type" value="Genomic_DNA"/>
</dbReference>
<dbReference type="OrthoDB" id="1522717at2"/>
<dbReference type="Gene3D" id="1.10.10.10">
    <property type="entry name" value="Winged helix-like DNA-binding domain superfamily/Winged helix DNA-binding domain"/>
    <property type="match status" value="1"/>
</dbReference>
<evidence type="ECO:0000256" key="2">
    <source>
        <dbReference type="SAM" id="MobiDB-lite"/>
    </source>
</evidence>
<dbReference type="AlphaFoldDB" id="A0A3A3G1I7"/>
<proteinExistence type="inferred from homology"/>
<dbReference type="Pfam" id="PF21205">
    <property type="entry name" value="Rep3_C"/>
    <property type="match status" value="1"/>
</dbReference>
<dbReference type="InterPro" id="IPR036390">
    <property type="entry name" value="WH_DNA-bd_sf"/>
</dbReference>
<dbReference type="SUPFAM" id="SSF46785">
    <property type="entry name" value="Winged helix' DNA-binding domain"/>
    <property type="match status" value="1"/>
</dbReference>
<reference evidence="5" key="1">
    <citation type="submission" date="2018-09" db="EMBL/GenBank/DDBJ databases">
        <authorList>
            <person name="Zhu H."/>
        </authorList>
    </citation>
    <scope>NUCLEOTIDE SEQUENCE [LARGE SCALE GENOMIC DNA]</scope>
    <source>
        <strain evidence="5">K1R23-30</strain>
    </source>
</reference>
<feature type="region of interest" description="Disordered" evidence="2">
    <location>
        <begin position="1"/>
        <end position="20"/>
    </location>
</feature>
<feature type="domain" description="Initiator Rep protein WH1" evidence="3">
    <location>
        <begin position="39"/>
        <end position="173"/>
    </location>
</feature>
<comment type="caution">
    <text evidence="4">The sequence shown here is derived from an EMBL/GenBank/DDBJ whole genome shotgun (WGS) entry which is preliminary data.</text>
</comment>
<gene>
    <name evidence="4" type="ORF">D3871_17835</name>
</gene>
<dbReference type="GO" id="GO:0006270">
    <property type="term" value="P:DNA replication initiation"/>
    <property type="evidence" value="ECO:0007669"/>
    <property type="project" value="InterPro"/>
</dbReference>
<dbReference type="InterPro" id="IPR036388">
    <property type="entry name" value="WH-like_DNA-bd_sf"/>
</dbReference>
<dbReference type="Pfam" id="PF01051">
    <property type="entry name" value="Rep3_N"/>
    <property type="match status" value="1"/>
</dbReference>
<evidence type="ECO:0000259" key="3">
    <source>
        <dbReference type="Pfam" id="PF01051"/>
    </source>
</evidence>
<keyword evidence="5" id="KW-1185">Reference proteome</keyword>
<comment type="similarity">
    <text evidence="1">Belongs to the initiator RepB protein family.</text>
</comment>
<dbReference type="InterPro" id="IPR000525">
    <property type="entry name" value="Initiator_Rep_WH1"/>
</dbReference>
<dbReference type="RefSeq" id="WP_119770446.1">
    <property type="nucleotide sequence ID" value="NZ_QYUO01000002.1"/>
</dbReference>
<accession>A0A3A3G1I7</accession>
<protein>
    <submittedName>
        <fullName evidence="4">RepB family plasmid replication initiator protein</fullName>
    </submittedName>
</protein>
<name>A0A3A3G1I7_9BURK</name>
<sequence>MTEPATAPKKTRPGTKSTEHDYLLRKPVNTLAIVPKSERITVTARKIYNVMLQFAQRQGVEKERYRARLSEIAIGIDFNSNNTEVIKQYFRQMATTGVEWQSPTTGEGARWSISALIAHADLIQRGNELTLEWSYAPNIKQELLDPQRFAKMSLQVLAALNTMASLVLYEICCRYADNPGGLTARQAWAWWRPVLTGAPDSPASAYQEYKIFNRDVVKKAVKKVNEVTDLDIELIEHKSGRSVQDLQFKVKRKQALLAPTERPIEPVDLKTIGNIIRAGIPQDRAEKLLLRYGAKAVDDAITVMNERHRRTNMEPVRTPEKYLTAILQSGQFGTEKPVAAPARKVYDTKAERLKLIEQFMAMKRTLLNEMFQEMPEADQIEWIARFEQEALPASGAIRKAFQSKGISSQIVRPVFLKFLGNSVWEDGWEKPTDHELTDLAIRMKNEQQSLADQRYTSKGRVDLGVIKG</sequence>